<keyword evidence="3" id="KW-1185">Reference proteome</keyword>
<dbReference type="Proteomes" id="UP000593574">
    <property type="component" value="Unassembled WGS sequence"/>
</dbReference>
<comment type="caution">
    <text evidence="2">The sequence shown here is derived from an EMBL/GenBank/DDBJ whole genome shotgun (WGS) entry which is preliminary data.</text>
</comment>
<evidence type="ECO:0000313" key="2">
    <source>
        <dbReference type="EMBL" id="MBA0716227.1"/>
    </source>
</evidence>
<evidence type="ECO:0000313" key="3">
    <source>
        <dbReference type="Proteomes" id="UP000593574"/>
    </source>
</evidence>
<dbReference type="AlphaFoldDB" id="A0A7J8ZWP8"/>
<dbReference type="EMBL" id="JABEZV010000007">
    <property type="protein sequence ID" value="MBA0716227.1"/>
    <property type="molecule type" value="Genomic_DNA"/>
</dbReference>
<protein>
    <submittedName>
        <fullName evidence="2">Uncharacterized protein</fullName>
    </submittedName>
</protein>
<feature type="transmembrane region" description="Helical" evidence="1">
    <location>
        <begin position="6"/>
        <end position="24"/>
    </location>
</feature>
<keyword evidence="1" id="KW-0472">Membrane</keyword>
<name>A0A7J8ZWP8_9ROSI</name>
<organism evidence="2 3">
    <name type="scientific">Gossypium laxum</name>
    <dbReference type="NCBI Taxonomy" id="34288"/>
    <lineage>
        <taxon>Eukaryota</taxon>
        <taxon>Viridiplantae</taxon>
        <taxon>Streptophyta</taxon>
        <taxon>Embryophyta</taxon>
        <taxon>Tracheophyta</taxon>
        <taxon>Spermatophyta</taxon>
        <taxon>Magnoliopsida</taxon>
        <taxon>eudicotyledons</taxon>
        <taxon>Gunneridae</taxon>
        <taxon>Pentapetalae</taxon>
        <taxon>rosids</taxon>
        <taxon>malvids</taxon>
        <taxon>Malvales</taxon>
        <taxon>Malvaceae</taxon>
        <taxon>Malvoideae</taxon>
        <taxon>Gossypium</taxon>
    </lineage>
</organism>
<reference evidence="2 3" key="1">
    <citation type="journal article" date="2019" name="Genome Biol. Evol.">
        <title>Insights into the evolution of the New World diploid cottons (Gossypium, subgenus Houzingenia) based on genome sequencing.</title>
        <authorList>
            <person name="Grover C.E."/>
            <person name="Arick M.A. 2nd"/>
            <person name="Thrash A."/>
            <person name="Conover J.L."/>
            <person name="Sanders W.S."/>
            <person name="Peterson D.G."/>
            <person name="Frelichowski J.E."/>
            <person name="Scheffler J.A."/>
            <person name="Scheffler B.E."/>
            <person name="Wendel J.F."/>
        </authorList>
    </citation>
    <scope>NUCLEOTIDE SEQUENCE [LARGE SCALE GENOMIC DNA]</scope>
    <source>
        <strain evidence="2">4</strain>
        <tissue evidence="2">Leaf</tissue>
    </source>
</reference>
<keyword evidence="1" id="KW-0812">Transmembrane</keyword>
<sequence>MMKSNSYFTVIMVICLIYSISRWTNTCFKLWLKFEIPPIAVLPLGR</sequence>
<accession>A0A7J8ZWP8</accession>
<gene>
    <name evidence="2" type="ORF">Golax_015074</name>
</gene>
<proteinExistence type="predicted"/>
<evidence type="ECO:0000256" key="1">
    <source>
        <dbReference type="SAM" id="Phobius"/>
    </source>
</evidence>
<keyword evidence="1" id="KW-1133">Transmembrane helix</keyword>